<dbReference type="InterPro" id="IPR052716">
    <property type="entry name" value="MOSC_domain"/>
</dbReference>
<dbReference type="PANTHER" id="PTHR36930:SF1">
    <property type="entry name" value="MOSC DOMAIN-CONTAINING PROTEIN"/>
    <property type="match status" value="1"/>
</dbReference>
<dbReference type="Proteomes" id="UP000006158">
    <property type="component" value="Chromosome"/>
</dbReference>
<dbReference type="GO" id="GO:0030170">
    <property type="term" value="F:pyridoxal phosphate binding"/>
    <property type="evidence" value="ECO:0007669"/>
    <property type="project" value="InterPro"/>
</dbReference>
<keyword evidence="2" id="KW-0645">Protease</keyword>
<dbReference type="PATRIC" id="fig|246196.56.peg.3422"/>
<dbReference type="AlphaFoldDB" id="I7FE72"/>
<keyword evidence="2" id="KW-0378">Hydrolase</keyword>
<feature type="domain" description="MOSC" evidence="1">
    <location>
        <begin position="37"/>
        <end position="163"/>
    </location>
</feature>
<evidence type="ECO:0000313" key="3">
    <source>
        <dbReference type="Proteomes" id="UP000006158"/>
    </source>
</evidence>
<dbReference type="SUPFAM" id="SSF50800">
    <property type="entry name" value="PK beta-barrel domain-like"/>
    <property type="match status" value="1"/>
</dbReference>
<gene>
    <name evidence="2" type="ordered locus">MSMEI_3332</name>
</gene>
<dbReference type="KEGG" id="msg:MSMEI_3332"/>
<evidence type="ECO:0000259" key="1">
    <source>
        <dbReference type="PROSITE" id="PS51340"/>
    </source>
</evidence>
<keyword evidence="2" id="KW-0121">Carboxypeptidase</keyword>
<accession>I7FE72</accession>
<evidence type="ECO:0000313" key="2">
    <source>
        <dbReference type="EMBL" id="AFP39795.1"/>
    </source>
</evidence>
<organism evidence="2 3">
    <name type="scientific">Mycolicibacterium smegmatis (strain ATCC 700084 / mc(2)155)</name>
    <name type="common">Mycobacterium smegmatis</name>
    <dbReference type="NCBI Taxonomy" id="246196"/>
    <lineage>
        <taxon>Bacteria</taxon>
        <taxon>Bacillati</taxon>
        <taxon>Actinomycetota</taxon>
        <taxon>Actinomycetes</taxon>
        <taxon>Mycobacteriales</taxon>
        <taxon>Mycobacteriaceae</taxon>
        <taxon>Mycolicibacterium</taxon>
    </lineage>
</organism>
<dbReference type="GO" id="GO:0004180">
    <property type="term" value="F:carboxypeptidase activity"/>
    <property type="evidence" value="ECO:0007669"/>
    <property type="project" value="UniProtKB-KW"/>
</dbReference>
<proteinExistence type="predicted"/>
<dbReference type="EMBL" id="CP001663">
    <property type="protein sequence ID" value="AFP39795.1"/>
    <property type="molecule type" value="Genomic_DNA"/>
</dbReference>
<dbReference type="GO" id="GO:0030151">
    <property type="term" value="F:molybdenum ion binding"/>
    <property type="evidence" value="ECO:0007669"/>
    <property type="project" value="InterPro"/>
</dbReference>
<protein>
    <submittedName>
        <fullName evidence="2">MOSC domain protein</fullName>
        <ecNumber evidence="2">3.4.17.19</ecNumber>
    </submittedName>
</protein>
<dbReference type="PROSITE" id="PS51340">
    <property type="entry name" value="MOSC"/>
    <property type="match status" value="1"/>
</dbReference>
<dbReference type="Pfam" id="PF03473">
    <property type="entry name" value="MOSC"/>
    <property type="match status" value="1"/>
</dbReference>
<reference evidence="2 3" key="2">
    <citation type="journal article" date="2009" name="Genome Res.">
        <title>Ortho-proteogenomics: multiple proteomes investigation through orthology and a new MS-based protocol.</title>
        <authorList>
            <person name="Gallien S."/>
            <person name="Perrodou E."/>
            <person name="Carapito C."/>
            <person name="Deshayes C."/>
            <person name="Reyrat J.M."/>
            <person name="Van Dorsselaer A."/>
            <person name="Poch O."/>
            <person name="Schaeffer C."/>
            <person name="Lecompte O."/>
        </authorList>
    </citation>
    <scope>NUCLEOTIDE SEQUENCE [LARGE SCALE GENOMIC DNA]</scope>
    <source>
        <strain evidence="3">ATCC 700084 / mc(2)155</strain>
    </source>
</reference>
<dbReference type="InterPro" id="IPR005302">
    <property type="entry name" value="MoCF_Sase_C"/>
</dbReference>
<dbReference type="Gene3D" id="2.40.33.20">
    <property type="entry name" value="PK beta-barrel domain-like"/>
    <property type="match status" value="1"/>
</dbReference>
<reference evidence="2 3" key="1">
    <citation type="journal article" date="2007" name="Genome Biol.">
        <title>Interrupted coding sequences in Mycobacterium smegmatis: authentic mutations or sequencing errors?</title>
        <authorList>
            <person name="Deshayes C."/>
            <person name="Perrodou E."/>
            <person name="Gallien S."/>
            <person name="Euphrasie D."/>
            <person name="Schaeffer C."/>
            <person name="Van-Dorsselaer A."/>
            <person name="Poch O."/>
            <person name="Lecompte O."/>
            <person name="Reyrat J.M."/>
        </authorList>
    </citation>
    <scope>NUCLEOTIDE SEQUENCE [LARGE SCALE GENOMIC DNA]</scope>
    <source>
        <strain evidence="3">ATCC 700084 / mc(2)155</strain>
    </source>
</reference>
<dbReference type="InterPro" id="IPR011037">
    <property type="entry name" value="Pyrv_Knase-like_insert_dom_sf"/>
</dbReference>
<sequence>MPIPRRPIPLRASATGLHWLIVQIVAIHIAPGRKVPTRSVQEVRAEAGKGLVGDRYHGAKHRHVTIQSRELLDHAAADLGRDVDSGATRRNLTVDAGPLPTKPGARIRIGDVELEVVRIAAPCRLLDDWIAPGAARAMHNRGGTVFRLLTSGPIRVGDEVEVPVAG</sequence>
<dbReference type="PANTHER" id="PTHR36930">
    <property type="entry name" value="METAL-SULFUR CLUSTER BIOSYNTHESIS PROTEINS YUAD-RELATED"/>
    <property type="match status" value="1"/>
</dbReference>
<dbReference type="EC" id="3.4.17.19" evidence="2"/>
<name>I7FE72_MYCS2</name>